<keyword evidence="1" id="KW-0175">Coiled coil</keyword>
<dbReference type="Proteomes" id="UP000466442">
    <property type="component" value="Unassembled WGS sequence"/>
</dbReference>
<dbReference type="EMBL" id="WIXP02000007">
    <property type="protein sequence ID" value="KAF6208216.1"/>
    <property type="molecule type" value="Genomic_DNA"/>
</dbReference>
<name>A0A6A4K292_APOLU</name>
<evidence type="ECO:0000256" key="1">
    <source>
        <dbReference type="SAM" id="Coils"/>
    </source>
</evidence>
<accession>A0A6A4K292</accession>
<protein>
    <submittedName>
        <fullName evidence="3">Uncharacterized protein</fullName>
    </submittedName>
</protein>
<keyword evidence="4" id="KW-1185">Reference proteome</keyword>
<feature type="compositionally biased region" description="Polar residues" evidence="2">
    <location>
        <begin position="100"/>
        <end position="136"/>
    </location>
</feature>
<feature type="coiled-coil region" evidence="1">
    <location>
        <begin position="174"/>
        <end position="201"/>
    </location>
</feature>
<dbReference type="AlphaFoldDB" id="A0A6A4K292"/>
<evidence type="ECO:0000313" key="4">
    <source>
        <dbReference type="Proteomes" id="UP000466442"/>
    </source>
</evidence>
<feature type="region of interest" description="Disordered" evidence="2">
    <location>
        <begin position="1"/>
        <end position="136"/>
    </location>
</feature>
<feature type="compositionally biased region" description="Polar residues" evidence="2">
    <location>
        <begin position="20"/>
        <end position="35"/>
    </location>
</feature>
<gene>
    <name evidence="3" type="ORF">GE061_016668</name>
</gene>
<organism evidence="3 4">
    <name type="scientific">Apolygus lucorum</name>
    <name type="common">Small green plant bug</name>
    <name type="synonym">Lygocoris lucorum</name>
    <dbReference type="NCBI Taxonomy" id="248454"/>
    <lineage>
        <taxon>Eukaryota</taxon>
        <taxon>Metazoa</taxon>
        <taxon>Ecdysozoa</taxon>
        <taxon>Arthropoda</taxon>
        <taxon>Hexapoda</taxon>
        <taxon>Insecta</taxon>
        <taxon>Pterygota</taxon>
        <taxon>Neoptera</taxon>
        <taxon>Paraneoptera</taxon>
        <taxon>Hemiptera</taxon>
        <taxon>Heteroptera</taxon>
        <taxon>Panheteroptera</taxon>
        <taxon>Cimicomorpha</taxon>
        <taxon>Miridae</taxon>
        <taxon>Mirini</taxon>
        <taxon>Apolygus</taxon>
    </lineage>
</organism>
<evidence type="ECO:0000256" key="2">
    <source>
        <dbReference type="SAM" id="MobiDB-lite"/>
    </source>
</evidence>
<feature type="compositionally biased region" description="Polar residues" evidence="2">
    <location>
        <begin position="53"/>
        <end position="67"/>
    </location>
</feature>
<comment type="caution">
    <text evidence="3">The sequence shown here is derived from an EMBL/GenBank/DDBJ whole genome shotgun (WGS) entry which is preliminary data.</text>
</comment>
<reference evidence="3" key="1">
    <citation type="journal article" date="2021" name="Mol. Ecol. Resour.">
        <title>Apolygus lucorum genome provides insights into omnivorousness and mesophyll feeding.</title>
        <authorList>
            <person name="Liu Y."/>
            <person name="Liu H."/>
            <person name="Wang H."/>
            <person name="Huang T."/>
            <person name="Liu B."/>
            <person name="Yang B."/>
            <person name="Yin L."/>
            <person name="Li B."/>
            <person name="Zhang Y."/>
            <person name="Zhang S."/>
            <person name="Jiang F."/>
            <person name="Zhang X."/>
            <person name="Ren Y."/>
            <person name="Wang B."/>
            <person name="Wang S."/>
            <person name="Lu Y."/>
            <person name="Wu K."/>
            <person name="Fan W."/>
            <person name="Wang G."/>
        </authorList>
    </citation>
    <scope>NUCLEOTIDE SEQUENCE</scope>
    <source>
        <strain evidence="3">12Hb</strain>
    </source>
</reference>
<proteinExistence type="predicted"/>
<evidence type="ECO:0000313" key="3">
    <source>
        <dbReference type="EMBL" id="KAF6208216.1"/>
    </source>
</evidence>
<sequence>MSSINEESTTNLSIVELDSFLSTPEQVEGTLTTPRRSSRKHKPSTPFGVDDSSLLTSTGTPNSTEHTSSSKENRKKKFAKGWVFSTPTSTPKKSVRTPDSKNNSSPTVVTPQKNGNGNASDSGSLTPSKGVSSDSLNLNITPLKAMSSSTMDSLKWSGPSPYKSHRPKYLPKNIKLLKKKYKERQENLESLEKVDEQLLQATKTLSEDTNKFNLWRDTTAVSDPMGTVLPITDVFSPQSYFVSFDELSLDVNDFVSSDSRFAFKGAAEIVEGLTNGTLLITTPSEFRYCSHLLTVTTNRSVYDSILPFVQRRITLKNFLAWTDLKAILTNFGLTLSTPSCMSKSSKKPPQKWNLEFLFFIISNSFEFYKLSCVKRLLSFLVDSLFESILIDLHNTVVLIVRQVTKHLLKKKVTVEDLNFLVNRSYLSSVHNRFIFQYLASDPELVTLARDLGIRTVCDIVNIPFSSGDLEFSQIMLLLTENFDFIVKLNVKHITQLLLICEKLFLLSGFDPCHVEKLASFVKQISTSYTHFDRLTLNGTVNRLEALASCRSY</sequence>
<feature type="compositionally biased region" description="Polar residues" evidence="2">
    <location>
        <begin position="1"/>
        <end position="13"/>
    </location>
</feature>